<evidence type="ECO:0000313" key="4">
    <source>
        <dbReference type="Proteomes" id="UP000502823"/>
    </source>
</evidence>
<accession>A0A6L2PFT4</accession>
<comment type="caution">
    <text evidence="3">The sequence shown here is derived from an EMBL/GenBank/DDBJ whole genome shotgun (WGS) entry which is preliminary data.</text>
</comment>
<feature type="transmembrane region" description="Helical" evidence="2">
    <location>
        <begin position="345"/>
        <end position="367"/>
    </location>
</feature>
<dbReference type="EMBL" id="BLKM01004458">
    <property type="protein sequence ID" value="GFG31409.1"/>
    <property type="molecule type" value="Genomic_DNA"/>
</dbReference>
<keyword evidence="2" id="KW-0812">Transmembrane</keyword>
<evidence type="ECO:0000256" key="1">
    <source>
        <dbReference type="SAM" id="MobiDB-lite"/>
    </source>
</evidence>
<feature type="region of interest" description="Disordered" evidence="1">
    <location>
        <begin position="95"/>
        <end position="120"/>
    </location>
</feature>
<gene>
    <name evidence="3" type="ORF">Cfor_11926</name>
</gene>
<feature type="transmembrane region" description="Helical" evidence="2">
    <location>
        <begin position="311"/>
        <end position="333"/>
    </location>
</feature>
<feature type="compositionally biased region" description="Polar residues" evidence="1">
    <location>
        <begin position="153"/>
        <end position="180"/>
    </location>
</feature>
<keyword evidence="2" id="KW-1133">Transmembrane helix</keyword>
<protein>
    <submittedName>
        <fullName evidence="3">Uncharacterized protein</fullName>
    </submittedName>
</protein>
<feature type="transmembrane region" description="Helical" evidence="2">
    <location>
        <begin position="379"/>
        <end position="400"/>
    </location>
</feature>
<dbReference type="Proteomes" id="UP000502823">
    <property type="component" value="Unassembled WGS sequence"/>
</dbReference>
<reference evidence="4" key="1">
    <citation type="submission" date="2020-01" db="EMBL/GenBank/DDBJ databases">
        <title>Draft genome sequence of the Termite Coptotermes fromosanus.</title>
        <authorList>
            <person name="Itakura S."/>
            <person name="Yosikawa Y."/>
            <person name="Umezawa K."/>
        </authorList>
    </citation>
    <scope>NUCLEOTIDE SEQUENCE [LARGE SCALE GENOMIC DNA]</scope>
</reference>
<feature type="compositionally biased region" description="Polar residues" evidence="1">
    <location>
        <begin position="134"/>
        <end position="144"/>
    </location>
</feature>
<keyword evidence="4" id="KW-1185">Reference proteome</keyword>
<dbReference type="AlphaFoldDB" id="A0A6L2PFT4"/>
<organism evidence="3 4">
    <name type="scientific">Coptotermes formosanus</name>
    <name type="common">Formosan subterranean termite</name>
    <dbReference type="NCBI Taxonomy" id="36987"/>
    <lineage>
        <taxon>Eukaryota</taxon>
        <taxon>Metazoa</taxon>
        <taxon>Ecdysozoa</taxon>
        <taxon>Arthropoda</taxon>
        <taxon>Hexapoda</taxon>
        <taxon>Insecta</taxon>
        <taxon>Pterygota</taxon>
        <taxon>Neoptera</taxon>
        <taxon>Polyneoptera</taxon>
        <taxon>Dictyoptera</taxon>
        <taxon>Blattodea</taxon>
        <taxon>Blattoidea</taxon>
        <taxon>Termitoidae</taxon>
        <taxon>Rhinotermitidae</taxon>
        <taxon>Coptotermes</taxon>
    </lineage>
</organism>
<evidence type="ECO:0000256" key="2">
    <source>
        <dbReference type="SAM" id="Phobius"/>
    </source>
</evidence>
<sequence length="423" mass="45802">MASQRTSSGYNNPAYCSQHDYGQLMRDVSPGMMNHGKVTYIATTAIDNYCYEEDEDMQRSTTIVRQQARQLVREPPIGASTTLRVCETSADNIPLRTTLPVSPKRNQPSGRAMDSPGSGHRYETIIISPRTPKKNSSAIVTSTPRKCHVGATRSPQRAMTLSPRRQQVCGQKSSTVSPVSTPRKAILPTSPTKSSVRNAKYVLPPQNSTPPHRSTAVIPPTYTCANASTVSARPLVPQKQEPFLATGVVCRKSPARIDASPGLKASWIHTPTPYQTPPTCTIATAGGTLLLCGAVSIVLCLYMMSQYGRRYYIDFGALSGFGSILLGCLGFRSRRWQWLPNRNYVSGYVILSMFSLLTCAGLIAILTLQPKPGEPLADVAGGAVCGISVLSLILTAFGVLSSRCCKYPPPDNRVEHCAEGFTL</sequence>
<dbReference type="InParanoid" id="A0A6L2PFT4"/>
<keyword evidence="2" id="KW-0472">Membrane</keyword>
<name>A0A6L2PFT4_COPFO</name>
<evidence type="ECO:0000313" key="3">
    <source>
        <dbReference type="EMBL" id="GFG31409.1"/>
    </source>
</evidence>
<proteinExistence type="predicted"/>
<feature type="region of interest" description="Disordered" evidence="1">
    <location>
        <begin position="132"/>
        <end position="195"/>
    </location>
</feature>
<dbReference type="OrthoDB" id="8186197at2759"/>
<feature type="transmembrane region" description="Helical" evidence="2">
    <location>
        <begin position="282"/>
        <end position="304"/>
    </location>
</feature>